<evidence type="ECO:0000256" key="2">
    <source>
        <dbReference type="ARBA" id="ARBA00007430"/>
    </source>
</evidence>
<comment type="caution">
    <text evidence="8">The sequence shown here is derived from an EMBL/GenBank/DDBJ whole genome shotgun (WGS) entry which is preliminary data.</text>
</comment>
<accession>A0A2K1DZ36</accession>
<evidence type="ECO:0008006" key="10">
    <source>
        <dbReference type="Google" id="ProtNLM"/>
    </source>
</evidence>
<dbReference type="InterPro" id="IPR050833">
    <property type="entry name" value="Poly_Biosynth_Transport"/>
</dbReference>
<feature type="transmembrane region" description="Helical" evidence="7">
    <location>
        <begin position="81"/>
        <end position="101"/>
    </location>
</feature>
<keyword evidence="9" id="KW-1185">Reference proteome</keyword>
<dbReference type="Proteomes" id="UP000236641">
    <property type="component" value="Unassembled WGS sequence"/>
</dbReference>
<comment type="similarity">
    <text evidence="2">Belongs to the polysaccharide synthase family.</text>
</comment>
<evidence type="ECO:0000256" key="4">
    <source>
        <dbReference type="ARBA" id="ARBA00022692"/>
    </source>
</evidence>
<reference evidence="8 9" key="1">
    <citation type="submission" date="2018-01" db="EMBL/GenBank/DDBJ databases">
        <title>The draft genome of Hanstruepera neustonica JCM19743.</title>
        <authorList>
            <person name="He R.-H."/>
            <person name="Du Z.-J."/>
        </authorList>
    </citation>
    <scope>NUCLEOTIDE SEQUENCE [LARGE SCALE GENOMIC DNA]</scope>
    <source>
        <strain evidence="8 9">JCM19743</strain>
    </source>
</reference>
<feature type="transmembrane region" description="Helical" evidence="7">
    <location>
        <begin position="354"/>
        <end position="372"/>
    </location>
</feature>
<dbReference type="OrthoDB" id="9770347at2"/>
<protein>
    <recommendedName>
        <fullName evidence="10">Colanic acid exporter</fullName>
    </recommendedName>
</protein>
<keyword evidence="4 7" id="KW-0812">Transmembrane</keyword>
<dbReference type="PANTHER" id="PTHR30250:SF10">
    <property type="entry name" value="LIPOPOLYSACCHARIDE BIOSYNTHESIS PROTEIN WZXC"/>
    <property type="match status" value="1"/>
</dbReference>
<evidence type="ECO:0000256" key="7">
    <source>
        <dbReference type="SAM" id="Phobius"/>
    </source>
</evidence>
<dbReference type="Pfam" id="PF13440">
    <property type="entry name" value="Polysacc_synt_3"/>
    <property type="match status" value="1"/>
</dbReference>
<feature type="transmembrane region" description="Helical" evidence="7">
    <location>
        <begin position="319"/>
        <end position="342"/>
    </location>
</feature>
<dbReference type="RefSeq" id="WP_103051813.1">
    <property type="nucleotide sequence ID" value="NZ_POWF01000003.1"/>
</dbReference>
<feature type="transmembrane region" description="Helical" evidence="7">
    <location>
        <begin position="42"/>
        <end position="61"/>
    </location>
</feature>
<feature type="transmembrane region" description="Helical" evidence="7">
    <location>
        <begin position="146"/>
        <end position="165"/>
    </location>
</feature>
<name>A0A2K1DZ36_9FLAO</name>
<dbReference type="GO" id="GO:0005886">
    <property type="term" value="C:plasma membrane"/>
    <property type="evidence" value="ECO:0007669"/>
    <property type="project" value="UniProtKB-SubCell"/>
</dbReference>
<evidence type="ECO:0000256" key="5">
    <source>
        <dbReference type="ARBA" id="ARBA00022989"/>
    </source>
</evidence>
<feature type="transmembrane region" description="Helical" evidence="7">
    <location>
        <begin position="412"/>
        <end position="430"/>
    </location>
</feature>
<comment type="subcellular location">
    <subcellularLocation>
        <location evidence="1">Cell membrane</location>
        <topology evidence="1">Multi-pass membrane protein</topology>
    </subcellularLocation>
</comment>
<feature type="transmembrane region" description="Helical" evidence="7">
    <location>
        <begin position="442"/>
        <end position="462"/>
    </location>
</feature>
<dbReference type="CDD" id="cd13127">
    <property type="entry name" value="MATE_tuaB_like"/>
    <property type="match status" value="1"/>
</dbReference>
<evidence type="ECO:0000313" key="8">
    <source>
        <dbReference type="EMBL" id="PNQ73290.1"/>
    </source>
</evidence>
<evidence type="ECO:0000256" key="3">
    <source>
        <dbReference type="ARBA" id="ARBA00022475"/>
    </source>
</evidence>
<proteinExistence type="inferred from homology"/>
<keyword evidence="3" id="KW-1003">Cell membrane</keyword>
<dbReference type="PANTHER" id="PTHR30250">
    <property type="entry name" value="PST FAMILY PREDICTED COLANIC ACID TRANSPORTER"/>
    <property type="match status" value="1"/>
</dbReference>
<feature type="transmembrane region" description="Helical" evidence="7">
    <location>
        <begin position="228"/>
        <end position="250"/>
    </location>
</feature>
<feature type="transmembrane region" description="Helical" evidence="7">
    <location>
        <begin position="113"/>
        <end position="134"/>
    </location>
</feature>
<sequence>MDKNKIIKGGFYLTIVNVLSQLLAIVVNIVLARLLLPEDFGLVALAMTFIGFITLFTNMGFGSSIIHERNSSQNQLSSLFWLNYTLSIGSFIIIVASAQLAASFYNEPKLTSIVQIAALSILLNPIFIIHYKLLERDLEFRIISQVNLASIVIGSLSAIIGAFIGLGVYALILQTLMAVMVRLVLVLLLKKWRPKLHFNFEEIRQMVWYSMKFKASDMALYFERNVDYLILGKFFTSVILGYYAFAYNIMYTPVKRISYIFSDILFPSFSSIKDDSTKIISGYYKSLRLIGMVSIPVMSIIAFNAEFIIQTVFGEKWDAAIPIVQILCFAGAIQSISQFGGVIFSSIGKPEVRLYISAARSILTVIAIIVGVQYGVLWVAYLLVLAKLMSFIMFLIILNYHISISIHAILNSLKASLLTLLILSVMFVLFESNKVSINEWFSLILMCLIATIIIYSIHRTLINEIFLIIKNKAKAGS</sequence>
<dbReference type="AlphaFoldDB" id="A0A2K1DZ36"/>
<keyword evidence="5 7" id="KW-1133">Transmembrane helix</keyword>
<feature type="transmembrane region" description="Helical" evidence="7">
    <location>
        <begin position="12"/>
        <end position="36"/>
    </location>
</feature>
<feature type="transmembrane region" description="Helical" evidence="7">
    <location>
        <begin position="378"/>
        <end position="400"/>
    </location>
</feature>
<evidence type="ECO:0000313" key="9">
    <source>
        <dbReference type="Proteomes" id="UP000236641"/>
    </source>
</evidence>
<organism evidence="8 9">
    <name type="scientific">Hanstruepera neustonica</name>
    <dbReference type="NCBI Taxonomy" id="1445657"/>
    <lineage>
        <taxon>Bacteria</taxon>
        <taxon>Pseudomonadati</taxon>
        <taxon>Bacteroidota</taxon>
        <taxon>Flavobacteriia</taxon>
        <taxon>Flavobacteriales</taxon>
        <taxon>Flavobacteriaceae</taxon>
        <taxon>Hanstruepera</taxon>
    </lineage>
</organism>
<dbReference type="EMBL" id="POWF01000003">
    <property type="protein sequence ID" value="PNQ73290.1"/>
    <property type="molecule type" value="Genomic_DNA"/>
</dbReference>
<feature type="transmembrane region" description="Helical" evidence="7">
    <location>
        <begin position="293"/>
        <end position="313"/>
    </location>
</feature>
<evidence type="ECO:0000256" key="1">
    <source>
        <dbReference type="ARBA" id="ARBA00004651"/>
    </source>
</evidence>
<gene>
    <name evidence="8" type="ORF">C1T31_07155</name>
</gene>
<evidence type="ECO:0000256" key="6">
    <source>
        <dbReference type="ARBA" id="ARBA00023136"/>
    </source>
</evidence>
<keyword evidence="6 7" id="KW-0472">Membrane</keyword>